<comment type="caution">
    <text evidence="2">The sequence shown here is derived from an EMBL/GenBank/DDBJ whole genome shotgun (WGS) entry which is preliminary data.</text>
</comment>
<dbReference type="Proteomes" id="UP000494256">
    <property type="component" value="Unassembled WGS sequence"/>
</dbReference>
<dbReference type="EMBL" id="CADEBD010000170">
    <property type="protein sequence ID" value="CAB3223361.1"/>
    <property type="molecule type" value="Genomic_DNA"/>
</dbReference>
<feature type="domain" description="Purple acid phosphatase C-terminal" evidence="1">
    <location>
        <begin position="48"/>
        <end position="110"/>
    </location>
</feature>
<dbReference type="OrthoDB" id="9975416at2759"/>
<dbReference type="SUPFAM" id="SSF56300">
    <property type="entry name" value="Metallo-dependent phosphatases"/>
    <property type="match status" value="1"/>
</dbReference>
<dbReference type="Gene3D" id="3.60.21.10">
    <property type="match status" value="1"/>
</dbReference>
<dbReference type="AlphaFoldDB" id="A0A8S0YUV7"/>
<organism evidence="2 3">
    <name type="scientific">Arctia plantaginis</name>
    <name type="common">Wood tiger moth</name>
    <name type="synonym">Phalaena plantaginis</name>
    <dbReference type="NCBI Taxonomy" id="874455"/>
    <lineage>
        <taxon>Eukaryota</taxon>
        <taxon>Metazoa</taxon>
        <taxon>Ecdysozoa</taxon>
        <taxon>Arthropoda</taxon>
        <taxon>Hexapoda</taxon>
        <taxon>Insecta</taxon>
        <taxon>Pterygota</taxon>
        <taxon>Neoptera</taxon>
        <taxon>Endopterygota</taxon>
        <taxon>Lepidoptera</taxon>
        <taxon>Glossata</taxon>
        <taxon>Ditrysia</taxon>
        <taxon>Noctuoidea</taxon>
        <taxon>Erebidae</taxon>
        <taxon>Arctiinae</taxon>
        <taxon>Arctia</taxon>
    </lineage>
</organism>
<evidence type="ECO:0000313" key="2">
    <source>
        <dbReference type="EMBL" id="CAB3223361.1"/>
    </source>
</evidence>
<name>A0A8S0YUV7_ARCPL</name>
<sequence length="125" mass="14256">MVIGDVRFPDKRRRTALATSRSHPHVVQARCDKLPLHNRLACYLPAGAPVHIVTGSAGCQEGRDHFLNTEPRWSAFRSQDFGYTKLKVYNKTHAYMEQVSVDLEGEIIDSFWMTKDKPRPAFAEL</sequence>
<protein>
    <recommendedName>
        <fullName evidence="1">Purple acid phosphatase C-terminal domain-containing protein</fullName>
    </recommendedName>
</protein>
<proteinExistence type="predicted"/>
<gene>
    <name evidence="2" type="ORF">APLA_LOCUS1416</name>
</gene>
<dbReference type="PANTHER" id="PTHR45867:SF3">
    <property type="entry name" value="ACID PHOSPHATASE TYPE 7"/>
    <property type="match status" value="1"/>
</dbReference>
<accession>A0A8S0YUV7</accession>
<dbReference type="InterPro" id="IPR025733">
    <property type="entry name" value="PAPs_C"/>
</dbReference>
<dbReference type="InterPro" id="IPR029052">
    <property type="entry name" value="Metallo-depent_PP-like"/>
</dbReference>
<evidence type="ECO:0000259" key="1">
    <source>
        <dbReference type="Pfam" id="PF14008"/>
    </source>
</evidence>
<evidence type="ECO:0000313" key="3">
    <source>
        <dbReference type="Proteomes" id="UP000494256"/>
    </source>
</evidence>
<dbReference type="Pfam" id="PF14008">
    <property type="entry name" value="Metallophos_C"/>
    <property type="match status" value="1"/>
</dbReference>
<dbReference type="PANTHER" id="PTHR45867">
    <property type="entry name" value="PURPLE ACID PHOSPHATASE"/>
    <property type="match status" value="1"/>
</dbReference>
<reference evidence="2 3" key="1">
    <citation type="submission" date="2020-04" db="EMBL/GenBank/DDBJ databases">
        <authorList>
            <person name="Wallbank WR R."/>
            <person name="Pardo Diaz C."/>
            <person name="Kozak K."/>
            <person name="Martin S."/>
            <person name="Jiggins C."/>
            <person name="Moest M."/>
            <person name="Warren A I."/>
            <person name="Byers J.R.P. K."/>
            <person name="Montejo-Kovacevich G."/>
            <person name="Yen C E."/>
        </authorList>
    </citation>
    <scope>NUCLEOTIDE SEQUENCE [LARGE SCALE GENOMIC DNA]</scope>
</reference>